<accession>A0AAN6WQI2</accession>
<sequence length="207" mass="22290">MSCDVWHRDLESDDESWSRQGLVPVGCREFGSRELTAARPARGTVRLTRSSAPLAGKRFLYKGPYDTSSGNHPAQLWTRASCDGVSPGGAARPWARGGRLAWFRALSVQGRSFVGSHGASHGGSGWLEKLGMARPSGKQSLPDPQVTTKQLSEIAMSRVGDSSTPGAAVALSEPCENIPQAQCRHSRSCQSCRSWTARLARSSYRCG</sequence>
<comment type="caution">
    <text evidence="1">The sequence shown here is derived from an EMBL/GenBank/DDBJ whole genome shotgun (WGS) entry which is preliminary data.</text>
</comment>
<gene>
    <name evidence="1" type="ORF">QBC35DRAFT_475591</name>
</gene>
<dbReference type="AlphaFoldDB" id="A0AAN6WQI2"/>
<organism evidence="1 2">
    <name type="scientific">Podospora australis</name>
    <dbReference type="NCBI Taxonomy" id="1536484"/>
    <lineage>
        <taxon>Eukaryota</taxon>
        <taxon>Fungi</taxon>
        <taxon>Dikarya</taxon>
        <taxon>Ascomycota</taxon>
        <taxon>Pezizomycotina</taxon>
        <taxon>Sordariomycetes</taxon>
        <taxon>Sordariomycetidae</taxon>
        <taxon>Sordariales</taxon>
        <taxon>Podosporaceae</taxon>
        <taxon>Podospora</taxon>
    </lineage>
</organism>
<proteinExistence type="predicted"/>
<dbReference type="Proteomes" id="UP001302126">
    <property type="component" value="Unassembled WGS sequence"/>
</dbReference>
<evidence type="ECO:0000313" key="1">
    <source>
        <dbReference type="EMBL" id="KAK4186304.1"/>
    </source>
</evidence>
<reference evidence="1" key="1">
    <citation type="journal article" date="2023" name="Mol. Phylogenet. Evol.">
        <title>Genome-scale phylogeny and comparative genomics of the fungal order Sordariales.</title>
        <authorList>
            <person name="Hensen N."/>
            <person name="Bonometti L."/>
            <person name="Westerberg I."/>
            <person name="Brannstrom I.O."/>
            <person name="Guillou S."/>
            <person name="Cros-Aarteil S."/>
            <person name="Calhoun S."/>
            <person name="Haridas S."/>
            <person name="Kuo A."/>
            <person name="Mondo S."/>
            <person name="Pangilinan J."/>
            <person name="Riley R."/>
            <person name="LaButti K."/>
            <person name="Andreopoulos B."/>
            <person name="Lipzen A."/>
            <person name="Chen C."/>
            <person name="Yan M."/>
            <person name="Daum C."/>
            <person name="Ng V."/>
            <person name="Clum A."/>
            <person name="Steindorff A."/>
            <person name="Ohm R.A."/>
            <person name="Martin F."/>
            <person name="Silar P."/>
            <person name="Natvig D.O."/>
            <person name="Lalanne C."/>
            <person name="Gautier V."/>
            <person name="Ament-Velasquez S.L."/>
            <person name="Kruys A."/>
            <person name="Hutchinson M.I."/>
            <person name="Powell A.J."/>
            <person name="Barry K."/>
            <person name="Miller A.N."/>
            <person name="Grigoriev I.V."/>
            <person name="Debuchy R."/>
            <person name="Gladieux P."/>
            <person name="Hiltunen Thoren M."/>
            <person name="Johannesson H."/>
        </authorList>
    </citation>
    <scope>NUCLEOTIDE SEQUENCE</scope>
    <source>
        <strain evidence="1">PSN309</strain>
    </source>
</reference>
<keyword evidence="2" id="KW-1185">Reference proteome</keyword>
<reference evidence="1" key="2">
    <citation type="submission" date="2023-05" db="EMBL/GenBank/DDBJ databases">
        <authorList>
            <consortium name="Lawrence Berkeley National Laboratory"/>
            <person name="Steindorff A."/>
            <person name="Hensen N."/>
            <person name="Bonometti L."/>
            <person name="Westerberg I."/>
            <person name="Brannstrom I.O."/>
            <person name="Guillou S."/>
            <person name="Cros-Aarteil S."/>
            <person name="Calhoun S."/>
            <person name="Haridas S."/>
            <person name="Kuo A."/>
            <person name="Mondo S."/>
            <person name="Pangilinan J."/>
            <person name="Riley R."/>
            <person name="Labutti K."/>
            <person name="Andreopoulos B."/>
            <person name="Lipzen A."/>
            <person name="Chen C."/>
            <person name="Yanf M."/>
            <person name="Daum C."/>
            <person name="Ng V."/>
            <person name="Clum A."/>
            <person name="Ohm R."/>
            <person name="Martin F."/>
            <person name="Silar P."/>
            <person name="Natvig D."/>
            <person name="Lalanne C."/>
            <person name="Gautier V."/>
            <person name="Ament-Velasquez S.L."/>
            <person name="Kruys A."/>
            <person name="Hutchinson M.I."/>
            <person name="Powell A.J."/>
            <person name="Barry K."/>
            <person name="Miller A.N."/>
            <person name="Grigoriev I.V."/>
            <person name="Debuchy R."/>
            <person name="Gladieux P."/>
            <person name="Thoren M.H."/>
            <person name="Johannesson H."/>
        </authorList>
    </citation>
    <scope>NUCLEOTIDE SEQUENCE</scope>
    <source>
        <strain evidence="1">PSN309</strain>
    </source>
</reference>
<evidence type="ECO:0000313" key="2">
    <source>
        <dbReference type="Proteomes" id="UP001302126"/>
    </source>
</evidence>
<dbReference type="EMBL" id="MU864427">
    <property type="protein sequence ID" value="KAK4186304.1"/>
    <property type="molecule type" value="Genomic_DNA"/>
</dbReference>
<name>A0AAN6WQI2_9PEZI</name>
<protein>
    <submittedName>
        <fullName evidence="1">Uncharacterized protein</fullName>
    </submittedName>
</protein>